<reference evidence="6 7" key="1">
    <citation type="journal article" date="2016" name="Nat. Commun.">
        <title>Thousands of microbial genomes shed light on interconnected biogeochemical processes in an aquifer system.</title>
        <authorList>
            <person name="Anantharaman K."/>
            <person name="Brown C.T."/>
            <person name="Hug L.A."/>
            <person name="Sharon I."/>
            <person name="Castelle C.J."/>
            <person name="Probst A.J."/>
            <person name="Thomas B.C."/>
            <person name="Singh A."/>
            <person name="Wilkins M.J."/>
            <person name="Karaoz U."/>
            <person name="Brodie E.L."/>
            <person name="Williams K.H."/>
            <person name="Hubbard S.S."/>
            <person name="Banfield J.F."/>
        </authorList>
    </citation>
    <scope>NUCLEOTIDE SEQUENCE [LARGE SCALE GENOMIC DNA]</scope>
</reference>
<dbReference type="Proteomes" id="UP000186545">
    <property type="component" value="Unassembled WGS sequence"/>
</dbReference>
<dbReference type="Pfam" id="PF00675">
    <property type="entry name" value="Peptidase_M16"/>
    <property type="match status" value="1"/>
</dbReference>
<evidence type="ECO:0000256" key="2">
    <source>
        <dbReference type="RuleBase" id="RU004447"/>
    </source>
</evidence>
<evidence type="ECO:0000259" key="5">
    <source>
        <dbReference type="Pfam" id="PF05193"/>
    </source>
</evidence>
<name>A0A1F5EQN5_9BACT</name>
<evidence type="ECO:0008006" key="8">
    <source>
        <dbReference type="Google" id="ProtNLM"/>
    </source>
</evidence>
<comment type="caution">
    <text evidence="6">The sequence shown here is derived from an EMBL/GenBank/DDBJ whole genome shotgun (WGS) entry which is preliminary data.</text>
</comment>
<proteinExistence type="inferred from homology"/>
<dbReference type="GO" id="GO:0004222">
    <property type="term" value="F:metalloendopeptidase activity"/>
    <property type="evidence" value="ECO:0007669"/>
    <property type="project" value="InterPro"/>
</dbReference>
<protein>
    <recommendedName>
        <fullName evidence="8">Peptidase M16</fullName>
    </recommendedName>
</protein>
<dbReference type="AlphaFoldDB" id="A0A1F5EQN5"/>
<dbReference type="GO" id="GO:0046872">
    <property type="term" value="F:metal ion binding"/>
    <property type="evidence" value="ECO:0007669"/>
    <property type="project" value="InterPro"/>
</dbReference>
<dbReference type="PANTHER" id="PTHR11851">
    <property type="entry name" value="METALLOPROTEASE"/>
    <property type="match status" value="1"/>
</dbReference>
<dbReference type="SUPFAM" id="SSF63411">
    <property type="entry name" value="LuxS/MPP-like metallohydrolase"/>
    <property type="match status" value="2"/>
</dbReference>
<evidence type="ECO:0000313" key="6">
    <source>
        <dbReference type="EMBL" id="OGD69728.1"/>
    </source>
</evidence>
<accession>A0A1F5EQN5</accession>
<dbReference type="Pfam" id="PF05193">
    <property type="entry name" value="Peptidase_M16_C"/>
    <property type="match status" value="1"/>
</dbReference>
<dbReference type="EMBL" id="MFAD01000037">
    <property type="protein sequence ID" value="OGD69728.1"/>
    <property type="molecule type" value="Genomic_DNA"/>
</dbReference>
<dbReference type="GO" id="GO:0006508">
    <property type="term" value="P:proteolysis"/>
    <property type="evidence" value="ECO:0007669"/>
    <property type="project" value="InterPro"/>
</dbReference>
<dbReference type="Gene3D" id="3.30.830.10">
    <property type="entry name" value="Metalloenzyme, LuxS/M16 peptidase-like"/>
    <property type="match status" value="2"/>
</dbReference>
<dbReference type="InterPro" id="IPR050361">
    <property type="entry name" value="MPP/UQCRC_Complex"/>
</dbReference>
<feature type="domain" description="Peptidase M16 N-terminal" evidence="4">
    <location>
        <begin position="19"/>
        <end position="161"/>
    </location>
</feature>
<evidence type="ECO:0000256" key="3">
    <source>
        <dbReference type="SAM" id="Coils"/>
    </source>
</evidence>
<dbReference type="InterPro" id="IPR007863">
    <property type="entry name" value="Peptidase_M16_C"/>
</dbReference>
<dbReference type="PROSITE" id="PS00143">
    <property type="entry name" value="INSULINASE"/>
    <property type="match status" value="1"/>
</dbReference>
<evidence type="ECO:0000256" key="1">
    <source>
        <dbReference type="ARBA" id="ARBA00007261"/>
    </source>
</evidence>
<comment type="similarity">
    <text evidence="1 2">Belongs to the peptidase M16 family.</text>
</comment>
<feature type="coiled-coil region" evidence="3">
    <location>
        <begin position="309"/>
        <end position="336"/>
    </location>
</feature>
<sequence length="424" mass="48084">MKYKKKILKNGLRIITIPMKDNSTVTALVLVEAGSKYENKNNNGISHFLEHMCFKGTINRPHPGDISRELDNLGAETNAFTSHEFTGYYAKAHAKQTHKLIDVISDLYLNPIFNEAEIRKESGVIIEEMNMYKDLPMRKVHDVLMELMYGGQPVGMTILGDQKVIKKVSPKDFSDYRDKHYVASATTVVVSGNIDEKKVLKDIEERFKNIGTEKKMKKVAVKETQKNPQVAIKHKKSDQTHLVMAFRAFDYFDKDTTNVSVLAGILGAGMSSRLFTKLREEMGVCYYARAHNNPFTDHGYLEISAGVDNKRVKEVIEVLLDEVRKLKTELVSESELKKVKEYITGTMFLALESSDSWAEYYGAQDILGRKLTSPKEKVQKIKNVTAEDIKRVANKIFVNKGLNLAIVGAVDEKKKKEIQKILKI</sequence>
<dbReference type="InterPro" id="IPR011765">
    <property type="entry name" value="Pept_M16_N"/>
</dbReference>
<evidence type="ECO:0000313" key="7">
    <source>
        <dbReference type="Proteomes" id="UP000186545"/>
    </source>
</evidence>
<dbReference type="InterPro" id="IPR001431">
    <property type="entry name" value="Pept_M16_Zn_BS"/>
</dbReference>
<dbReference type="InterPro" id="IPR011249">
    <property type="entry name" value="Metalloenz_LuxS/M16"/>
</dbReference>
<dbReference type="PANTHER" id="PTHR11851:SF49">
    <property type="entry name" value="MITOCHONDRIAL-PROCESSING PEPTIDASE SUBUNIT ALPHA"/>
    <property type="match status" value="1"/>
</dbReference>
<organism evidence="6 7">
    <name type="scientific">Candidatus Campbellbacteria bacterium RIFCSPLOWO2_02_FULL_35_11</name>
    <dbReference type="NCBI Taxonomy" id="1797581"/>
    <lineage>
        <taxon>Bacteria</taxon>
        <taxon>Candidatus Campbelliibacteriota</taxon>
    </lineage>
</organism>
<feature type="domain" description="Peptidase M16 C-terminal" evidence="5">
    <location>
        <begin position="167"/>
        <end position="341"/>
    </location>
</feature>
<gene>
    <name evidence="6" type="ORF">A3I18_00370</name>
</gene>
<keyword evidence="3" id="KW-0175">Coiled coil</keyword>
<evidence type="ECO:0000259" key="4">
    <source>
        <dbReference type="Pfam" id="PF00675"/>
    </source>
</evidence>